<dbReference type="AlphaFoldDB" id="A0A920C8K4"/>
<feature type="domain" description="Siphovirus-type tail component RIFT-related" evidence="1">
    <location>
        <begin position="22"/>
        <end position="139"/>
    </location>
</feature>
<keyword evidence="3" id="KW-1185">Reference proteome</keyword>
<dbReference type="Proteomes" id="UP000676917">
    <property type="component" value="Unassembled WGS sequence"/>
</dbReference>
<dbReference type="Pfam" id="PF05709">
    <property type="entry name" value="Sipho_tail"/>
    <property type="match status" value="1"/>
</dbReference>
<dbReference type="InterPro" id="IPR008841">
    <property type="entry name" value="Siphovirus-type_tail_N"/>
</dbReference>
<evidence type="ECO:0000259" key="1">
    <source>
        <dbReference type="Pfam" id="PF05709"/>
    </source>
</evidence>
<protein>
    <recommendedName>
        <fullName evidence="1">Siphovirus-type tail component RIFT-related domain-containing protein</fullName>
    </recommendedName>
</protein>
<reference evidence="2" key="1">
    <citation type="submission" date="2021-03" db="EMBL/GenBank/DDBJ databases">
        <title>Antimicrobial resistance genes in bacteria isolated from Japanese honey, and their potential for conferring macrolide and lincosamide resistance in the American foulbrood pathogen Paenibacillus larvae.</title>
        <authorList>
            <person name="Okamoto M."/>
            <person name="Kumagai M."/>
            <person name="Kanamori H."/>
            <person name="Takamatsu D."/>
        </authorList>
    </citation>
    <scope>NUCLEOTIDE SEQUENCE</scope>
    <source>
        <strain evidence="2">J43TS3</strain>
    </source>
</reference>
<organism evidence="2 3">
    <name type="scientific">Ornithinibacillus bavariensis</name>
    <dbReference type="NCBI Taxonomy" id="545502"/>
    <lineage>
        <taxon>Bacteria</taxon>
        <taxon>Bacillati</taxon>
        <taxon>Bacillota</taxon>
        <taxon>Bacilli</taxon>
        <taxon>Bacillales</taxon>
        <taxon>Bacillaceae</taxon>
        <taxon>Ornithinibacillus</taxon>
    </lineage>
</organism>
<accession>A0A920C8K4</accession>
<sequence>MSNYTFIGDPLSESSVSINGIRLADFGVHLLADSEEPALPQTRDKTLVIPGRHGEYNFGSYFDARQLNLSCGFNNQATLADAQQLIRELNTMLLDEYGRPKEVELVYDYEPDKLYKATLSGVVPVNRISRAGTFVLPLKASDPFAYSRIYADEIVWGSDVVTFEYNYLLGHHGLGGAIDITSPKAFIITVDGYNVKPKFEIEGSATSLNISANGNTIALPPFNNETWKIDCENYTAVRNGVNVFGDLSFGEFVLYSGENQVSIGGNGINIKMRVKFRDKYM</sequence>
<dbReference type="EMBL" id="BORP01000004">
    <property type="protein sequence ID" value="GIO27732.1"/>
    <property type="molecule type" value="Genomic_DNA"/>
</dbReference>
<evidence type="ECO:0000313" key="3">
    <source>
        <dbReference type="Proteomes" id="UP000676917"/>
    </source>
</evidence>
<dbReference type="Gene3D" id="2.40.30.200">
    <property type="match status" value="1"/>
</dbReference>
<dbReference type="RefSeq" id="WP_212921196.1">
    <property type="nucleotide sequence ID" value="NZ_BORP01000004.1"/>
</dbReference>
<evidence type="ECO:0000313" key="2">
    <source>
        <dbReference type="EMBL" id="GIO27732.1"/>
    </source>
</evidence>
<proteinExistence type="predicted"/>
<gene>
    <name evidence="2" type="ORF">J43TS3_23430</name>
</gene>
<comment type="caution">
    <text evidence="2">The sequence shown here is derived from an EMBL/GenBank/DDBJ whole genome shotgun (WGS) entry which is preliminary data.</text>
</comment>
<name>A0A920C8K4_9BACI</name>